<dbReference type="SMART" id="SM00994">
    <property type="entry name" value="zf-C4_ClpX"/>
    <property type="match status" value="1"/>
</dbReference>
<dbReference type="NCBIfam" id="TIGR00382">
    <property type="entry name" value="clpX"/>
    <property type="match status" value="1"/>
</dbReference>
<dbReference type="SUPFAM" id="SSF57716">
    <property type="entry name" value="Glucocorticoid receptor-like (DNA-binding domain)"/>
    <property type="match status" value="1"/>
</dbReference>
<dbReference type="Pfam" id="PF06689">
    <property type="entry name" value="zf-C4_ClpX"/>
    <property type="match status" value="1"/>
</dbReference>
<dbReference type="GO" id="GO:0005524">
    <property type="term" value="F:ATP binding"/>
    <property type="evidence" value="ECO:0007669"/>
    <property type="project" value="UniProtKB-UniRule"/>
</dbReference>
<dbReference type="PANTHER" id="PTHR48102:SF7">
    <property type="entry name" value="ATP-DEPENDENT CLP PROTEASE ATP-BINDING SUBUNIT CLPX-LIKE, MITOCHONDRIAL"/>
    <property type="match status" value="1"/>
</dbReference>
<evidence type="ECO:0000313" key="10">
    <source>
        <dbReference type="EMBL" id="MDP2523735.1"/>
    </source>
</evidence>
<keyword evidence="12" id="KW-1185">Reference proteome</keyword>
<dbReference type="CDD" id="cd19497">
    <property type="entry name" value="RecA-like_ClpX"/>
    <property type="match status" value="1"/>
</dbReference>
<dbReference type="HAMAP" id="MF_00175">
    <property type="entry name" value="ClpX"/>
    <property type="match status" value="1"/>
</dbReference>
<evidence type="ECO:0000256" key="3">
    <source>
        <dbReference type="ARBA" id="ARBA00022833"/>
    </source>
</evidence>
<dbReference type="Proteomes" id="UP001169862">
    <property type="component" value="Unassembled WGS sequence"/>
</dbReference>
<evidence type="ECO:0000256" key="2">
    <source>
        <dbReference type="ARBA" id="ARBA00022741"/>
    </source>
</evidence>
<feature type="binding site" evidence="6 7">
    <location>
        <position position="42"/>
    </location>
    <ligand>
        <name>Zn(2+)</name>
        <dbReference type="ChEBI" id="CHEBI:29105"/>
    </ligand>
</feature>
<dbReference type="Gene3D" id="3.40.50.300">
    <property type="entry name" value="P-loop containing nucleotide triphosphate hydrolases"/>
    <property type="match status" value="1"/>
</dbReference>
<dbReference type="GeneID" id="89456102"/>
<evidence type="ECO:0000313" key="9">
    <source>
        <dbReference type="EMBL" id="MDO6454050.1"/>
    </source>
</evidence>
<feature type="binding site" evidence="6 7">
    <location>
        <position position="20"/>
    </location>
    <ligand>
        <name>Zn(2+)</name>
        <dbReference type="ChEBI" id="CHEBI:29105"/>
    </ligand>
</feature>
<feature type="binding site" evidence="6 7">
    <location>
        <position position="39"/>
    </location>
    <ligand>
        <name>Zn(2+)</name>
        <dbReference type="ChEBI" id="CHEBI:29105"/>
    </ligand>
</feature>
<keyword evidence="3 6" id="KW-0862">Zinc</keyword>
<organism evidence="9 11">
    <name type="scientific">Neptunomonas phycophila</name>
    <dbReference type="NCBI Taxonomy" id="1572645"/>
    <lineage>
        <taxon>Bacteria</taxon>
        <taxon>Pseudomonadati</taxon>
        <taxon>Pseudomonadota</taxon>
        <taxon>Gammaproteobacteria</taxon>
        <taxon>Oceanospirillales</taxon>
        <taxon>Oceanospirillaceae</taxon>
        <taxon>Neptunomonas</taxon>
    </lineage>
</organism>
<dbReference type="InterPro" id="IPR010603">
    <property type="entry name" value="Znf_CppX_C4"/>
</dbReference>
<dbReference type="InterPro" id="IPR050052">
    <property type="entry name" value="ATP-dep_Clp_protease_ClpX"/>
</dbReference>
<evidence type="ECO:0000256" key="5">
    <source>
        <dbReference type="ARBA" id="ARBA00023186"/>
    </source>
</evidence>
<dbReference type="PANTHER" id="PTHR48102">
    <property type="entry name" value="ATP-DEPENDENT CLP PROTEASE ATP-BINDING SUBUNIT CLPX-LIKE, MITOCHONDRIAL-RELATED"/>
    <property type="match status" value="1"/>
</dbReference>
<sequence>MSDDINDKDNENGKLFCSFCGKNQDEVRKLIAGPSVFICDECVDLCNDIIREEIQDVEEHESQDRLPIPAEIKDKLDEYVIGQDRAKKVLAVAVYNHYKRLRFQSNATGKDKEVELSKSNILLIGPTGSGKTLLAQTLARLLNVPFTIADATTLTEAGYVGEDVENIIQKLLQKCDYDIDRAQRGIVYIDEIDKISRKSDNPSITRDVSGEGVQQALLKLIEGTVASVPPQGGRKHPQQEFLQVDTSNILFICGGAFAGLDQIIRSRSEKSSIGFNATVKSKDDSRSMTDTLKDIEAEDLVKFGLIPEFVGRLPMIATLAELDEAALIQILTEPKNSLTRQYSKLFELEGAEVDFREAALSAVAKQALDRKTGARGLRSILEATLLDIMYQLPSLENVSKVVIDEGVIEGTSEPILIYETPEKEAKTADQK</sequence>
<dbReference type="InterPro" id="IPR003959">
    <property type="entry name" value="ATPase_AAA_core"/>
</dbReference>
<comment type="function">
    <text evidence="6">ATP-dependent specificity component of the Clp protease. It directs the protease to specific substrates. Can perform chaperone functions in the absence of ClpP.</text>
</comment>
<feature type="binding site" evidence="6 7">
    <location>
        <position position="17"/>
    </location>
    <ligand>
        <name>Zn(2+)</name>
        <dbReference type="ChEBI" id="CHEBI:29105"/>
    </ligand>
</feature>
<dbReference type="AlphaFoldDB" id="A0AAW7XMK0"/>
<dbReference type="InterPro" id="IPR019489">
    <property type="entry name" value="Clp_ATPase_C"/>
</dbReference>
<protein>
    <recommendedName>
        <fullName evidence="6">ATP-dependent Clp protease ATP-binding subunit ClpX</fullName>
    </recommendedName>
</protein>
<dbReference type="GO" id="GO:0140662">
    <property type="term" value="F:ATP-dependent protein folding chaperone"/>
    <property type="evidence" value="ECO:0007669"/>
    <property type="project" value="InterPro"/>
</dbReference>
<dbReference type="GO" id="GO:0008233">
    <property type="term" value="F:peptidase activity"/>
    <property type="evidence" value="ECO:0007669"/>
    <property type="project" value="UniProtKB-KW"/>
</dbReference>
<evidence type="ECO:0000259" key="8">
    <source>
        <dbReference type="PROSITE" id="PS51902"/>
    </source>
</evidence>
<dbReference type="FunFam" id="3.40.50.300:FF:000005">
    <property type="entry name" value="ATP-dependent Clp protease ATP-binding subunit ClpX"/>
    <property type="match status" value="1"/>
</dbReference>
<name>A0AAW7XMK0_9GAMM</name>
<keyword evidence="1 6" id="KW-0479">Metal-binding</keyword>
<dbReference type="Pfam" id="PF10431">
    <property type="entry name" value="ClpB_D2-small"/>
    <property type="match status" value="1"/>
</dbReference>
<dbReference type="Gene3D" id="6.20.220.10">
    <property type="entry name" value="ClpX chaperone, C4-type zinc finger domain"/>
    <property type="match status" value="1"/>
</dbReference>
<feature type="binding site" evidence="6">
    <location>
        <begin position="126"/>
        <end position="133"/>
    </location>
    <ligand>
        <name>ATP</name>
        <dbReference type="ChEBI" id="CHEBI:30616"/>
    </ligand>
</feature>
<comment type="similarity">
    <text evidence="6 7">Belongs to the ClpX chaperone family.</text>
</comment>
<dbReference type="GO" id="GO:0009376">
    <property type="term" value="C:HslUV protease complex"/>
    <property type="evidence" value="ECO:0007669"/>
    <property type="project" value="TreeGrafter"/>
</dbReference>
<feature type="domain" description="ClpX-type ZB" evidence="8">
    <location>
        <begin position="5"/>
        <end position="58"/>
    </location>
</feature>
<keyword evidence="9" id="KW-0378">Hydrolase</keyword>
<dbReference type="GO" id="GO:0051603">
    <property type="term" value="P:proteolysis involved in protein catabolic process"/>
    <property type="evidence" value="ECO:0007669"/>
    <property type="project" value="TreeGrafter"/>
</dbReference>
<dbReference type="GO" id="GO:0051301">
    <property type="term" value="P:cell division"/>
    <property type="evidence" value="ECO:0007669"/>
    <property type="project" value="TreeGrafter"/>
</dbReference>
<comment type="caution">
    <text evidence="9">The sequence shown here is derived from an EMBL/GenBank/DDBJ whole genome shotgun (WGS) entry which is preliminary data.</text>
</comment>
<dbReference type="NCBIfam" id="NF003745">
    <property type="entry name" value="PRK05342.1"/>
    <property type="match status" value="1"/>
</dbReference>
<dbReference type="FunFam" id="1.10.8.60:FF:000002">
    <property type="entry name" value="ATP-dependent Clp protease ATP-binding subunit ClpX"/>
    <property type="match status" value="1"/>
</dbReference>
<dbReference type="SUPFAM" id="SSF52540">
    <property type="entry name" value="P-loop containing nucleoside triphosphate hydrolases"/>
    <property type="match status" value="1"/>
</dbReference>
<evidence type="ECO:0000313" key="12">
    <source>
        <dbReference type="Proteomes" id="UP001177341"/>
    </source>
</evidence>
<dbReference type="InterPro" id="IPR003593">
    <property type="entry name" value="AAA+_ATPase"/>
</dbReference>
<dbReference type="EMBL" id="JAUOPG010000006">
    <property type="protein sequence ID" value="MDO6454050.1"/>
    <property type="molecule type" value="Genomic_DNA"/>
</dbReference>
<reference evidence="9" key="1">
    <citation type="submission" date="2023-07" db="EMBL/GenBank/DDBJ databases">
        <title>Genome content predicts the carbon catabolic preferences of heterotrophic bacteria.</title>
        <authorList>
            <person name="Gralka M."/>
        </authorList>
    </citation>
    <scope>NUCLEOTIDE SEQUENCE</scope>
    <source>
        <strain evidence="10">5G01</strain>
        <strain evidence="9">I2M16</strain>
    </source>
</reference>
<dbReference type="EMBL" id="JAUYVO010000010">
    <property type="protein sequence ID" value="MDP2523735.1"/>
    <property type="molecule type" value="Genomic_DNA"/>
</dbReference>
<dbReference type="SMART" id="SM01086">
    <property type="entry name" value="ClpB_D2-small"/>
    <property type="match status" value="1"/>
</dbReference>
<dbReference type="InterPro" id="IPR038366">
    <property type="entry name" value="Znf_CppX_C4_sf"/>
</dbReference>
<dbReference type="InterPro" id="IPR027417">
    <property type="entry name" value="P-loop_NTPase"/>
</dbReference>
<dbReference type="RefSeq" id="WP_075172042.1">
    <property type="nucleotide sequence ID" value="NZ_CAXHZV010000041.1"/>
</dbReference>
<evidence type="ECO:0000256" key="4">
    <source>
        <dbReference type="ARBA" id="ARBA00022840"/>
    </source>
</evidence>
<dbReference type="PROSITE" id="PS51902">
    <property type="entry name" value="CLPX_ZB"/>
    <property type="match status" value="1"/>
</dbReference>
<dbReference type="Proteomes" id="UP001177341">
    <property type="component" value="Unassembled WGS sequence"/>
</dbReference>
<proteinExistence type="inferred from homology"/>
<comment type="subunit">
    <text evidence="6">Component of the ClpX-ClpP complex. Forms a hexameric ring that, in the presence of ATP, binds to fourteen ClpP subunits assembled into a disk-like structure with a central cavity, resembling the structure of eukaryotic proteasomes.</text>
</comment>
<dbReference type="GO" id="GO:0046983">
    <property type="term" value="F:protein dimerization activity"/>
    <property type="evidence" value="ECO:0007669"/>
    <property type="project" value="UniProtKB-UniRule"/>
</dbReference>
<dbReference type="GO" id="GO:0008270">
    <property type="term" value="F:zinc ion binding"/>
    <property type="evidence" value="ECO:0007669"/>
    <property type="project" value="UniProtKB-UniRule"/>
</dbReference>
<dbReference type="Gene3D" id="1.10.8.60">
    <property type="match status" value="1"/>
</dbReference>
<dbReference type="SMART" id="SM00382">
    <property type="entry name" value="AAA"/>
    <property type="match status" value="1"/>
</dbReference>
<keyword evidence="4 6" id="KW-0067">ATP-binding</keyword>
<keyword evidence="9" id="KW-0645">Protease</keyword>
<evidence type="ECO:0000256" key="7">
    <source>
        <dbReference type="PROSITE-ProRule" id="PRU01250"/>
    </source>
</evidence>
<dbReference type="GO" id="GO:0051082">
    <property type="term" value="F:unfolded protein binding"/>
    <property type="evidence" value="ECO:0007669"/>
    <property type="project" value="UniProtKB-UniRule"/>
</dbReference>
<dbReference type="InterPro" id="IPR004487">
    <property type="entry name" value="Clp_protease_ATP-bd_su_ClpX"/>
</dbReference>
<dbReference type="InterPro" id="IPR059188">
    <property type="entry name" value="Znf_CLPX-like"/>
</dbReference>
<keyword evidence="5 6" id="KW-0143">Chaperone</keyword>
<evidence type="ECO:0000313" key="11">
    <source>
        <dbReference type="Proteomes" id="UP001169862"/>
    </source>
</evidence>
<dbReference type="GO" id="GO:0016887">
    <property type="term" value="F:ATP hydrolysis activity"/>
    <property type="evidence" value="ECO:0007669"/>
    <property type="project" value="InterPro"/>
</dbReference>
<gene>
    <name evidence="6 9" type="primary">clpX</name>
    <name evidence="9" type="ORF">Q4490_10795</name>
    <name evidence="10" type="ORF">Q8W30_14250</name>
</gene>
<evidence type="ECO:0000256" key="1">
    <source>
        <dbReference type="ARBA" id="ARBA00022723"/>
    </source>
</evidence>
<keyword evidence="2 6" id="KW-0547">Nucleotide-binding</keyword>
<dbReference type="Pfam" id="PF07724">
    <property type="entry name" value="AAA_2"/>
    <property type="match status" value="1"/>
</dbReference>
<evidence type="ECO:0000256" key="6">
    <source>
        <dbReference type="HAMAP-Rule" id="MF_00175"/>
    </source>
</evidence>
<accession>A0AAW7XMK0</accession>
<dbReference type="InterPro" id="IPR046425">
    <property type="entry name" value="ClpX_bact"/>
</dbReference>